<evidence type="ECO:0000256" key="1">
    <source>
        <dbReference type="ARBA" id="ARBA00022884"/>
    </source>
</evidence>
<protein>
    <recommendedName>
        <fullName evidence="3">RRM domain-containing protein</fullName>
    </recommendedName>
</protein>
<reference evidence="4" key="2">
    <citation type="submission" date="2025-09" db="UniProtKB">
        <authorList>
            <consortium name="Ensembl"/>
        </authorList>
    </citation>
    <scope>IDENTIFICATION</scope>
</reference>
<dbReference type="Proteomes" id="UP000233060">
    <property type="component" value="Unassembled WGS sequence"/>
</dbReference>
<name>A0A2K5LQI1_CERAT</name>
<organism evidence="4 5">
    <name type="scientific">Cercocebus atys</name>
    <name type="common">Sooty mangabey</name>
    <name type="synonym">Cercocebus torquatus atys</name>
    <dbReference type="NCBI Taxonomy" id="9531"/>
    <lineage>
        <taxon>Eukaryota</taxon>
        <taxon>Metazoa</taxon>
        <taxon>Chordata</taxon>
        <taxon>Craniata</taxon>
        <taxon>Vertebrata</taxon>
        <taxon>Euteleostomi</taxon>
        <taxon>Mammalia</taxon>
        <taxon>Eutheria</taxon>
        <taxon>Euarchontoglires</taxon>
        <taxon>Primates</taxon>
        <taxon>Haplorrhini</taxon>
        <taxon>Catarrhini</taxon>
        <taxon>Cercopithecidae</taxon>
        <taxon>Cercopithecinae</taxon>
        <taxon>Cercocebus</taxon>
    </lineage>
</organism>
<dbReference type="GeneTree" id="ENSGT00940000153425"/>
<evidence type="ECO:0000313" key="4">
    <source>
        <dbReference type="Ensembl" id="ENSCATP00000015202.1"/>
    </source>
</evidence>
<accession>A0A2K5LQI1</accession>
<dbReference type="Gene3D" id="3.30.70.330">
    <property type="match status" value="1"/>
</dbReference>
<dbReference type="InterPro" id="IPR012677">
    <property type="entry name" value="Nucleotide-bd_a/b_plait_sf"/>
</dbReference>
<evidence type="ECO:0000256" key="2">
    <source>
        <dbReference type="PROSITE-ProRule" id="PRU00176"/>
    </source>
</evidence>
<evidence type="ECO:0000259" key="3">
    <source>
        <dbReference type="PROSITE" id="PS50102"/>
    </source>
</evidence>
<proteinExistence type="predicted"/>
<reference evidence="4" key="1">
    <citation type="submission" date="2025-08" db="UniProtKB">
        <authorList>
            <consortium name="Ensembl"/>
        </authorList>
    </citation>
    <scope>IDENTIFICATION</scope>
</reference>
<feature type="domain" description="RRM" evidence="3">
    <location>
        <begin position="8"/>
        <end position="86"/>
    </location>
</feature>
<dbReference type="InterPro" id="IPR050441">
    <property type="entry name" value="RBM"/>
</dbReference>
<dbReference type="SMART" id="SM00360">
    <property type="entry name" value="RRM"/>
    <property type="match status" value="1"/>
</dbReference>
<dbReference type="SUPFAM" id="SSF54928">
    <property type="entry name" value="RNA-binding domain, RBD"/>
    <property type="match status" value="1"/>
</dbReference>
<sequence length="206" mass="23406">MFEADHPGKLFFSGLNTETNEKTLEAVFGKYGRIVEVLLMKDPETNKSGGFAFVTFEDAARDMNGKSLDGKVEETVREVHLERNHCPLVEMFICPQEMMGILLKTAIQAEITQVLVILEIMHHHHEIILTVITVIPVHVMTIYQEAIAIEMDMVVIVTIQIIQVEFPTEMHMRLMVTQTDKHGARIFSWSGLKADLVPSMWPSMLN</sequence>
<dbReference type="PROSITE" id="PS50102">
    <property type="entry name" value="RRM"/>
    <property type="match status" value="1"/>
</dbReference>
<dbReference type="PANTHER" id="PTHR48034">
    <property type="entry name" value="TRANSFORMER-2 SEX-DETERMINING PROTEIN-RELATED"/>
    <property type="match status" value="1"/>
</dbReference>
<dbReference type="AlphaFoldDB" id="A0A2K5LQI1"/>
<dbReference type="InterPro" id="IPR035979">
    <property type="entry name" value="RBD_domain_sf"/>
</dbReference>
<keyword evidence="1 2" id="KW-0694">RNA-binding</keyword>
<dbReference type="GO" id="GO:0003723">
    <property type="term" value="F:RNA binding"/>
    <property type="evidence" value="ECO:0007669"/>
    <property type="project" value="UniProtKB-UniRule"/>
</dbReference>
<keyword evidence="5" id="KW-1185">Reference proteome</keyword>
<dbReference type="InterPro" id="IPR000504">
    <property type="entry name" value="RRM_dom"/>
</dbReference>
<dbReference type="Ensembl" id="ENSCATT00000039353.1">
    <property type="protein sequence ID" value="ENSCATP00000015202.1"/>
    <property type="gene ID" value="ENSCATG00000031489.1"/>
</dbReference>
<evidence type="ECO:0000313" key="5">
    <source>
        <dbReference type="Proteomes" id="UP000233060"/>
    </source>
</evidence>
<dbReference type="Pfam" id="PF00076">
    <property type="entry name" value="RRM_1"/>
    <property type="match status" value="1"/>
</dbReference>